<evidence type="ECO:0000313" key="3">
    <source>
        <dbReference type="EMBL" id="QFG70000.1"/>
    </source>
</evidence>
<evidence type="ECO:0000259" key="2">
    <source>
        <dbReference type="PROSITE" id="PS51186"/>
    </source>
</evidence>
<dbReference type="InterPro" id="IPR000182">
    <property type="entry name" value="GNAT_dom"/>
</dbReference>
<dbReference type="Pfam" id="PF13302">
    <property type="entry name" value="Acetyltransf_3"/>
    <property type="match status" value="1"/>
</dbReference>
<dbReference type="AlphaFoldDB" id="A0A5J6V7F9"/>
<gene>
    <name evidence="3" type="ORF">FY030_15940</name>
</gene>
<name>A0A5J6V7F9_9MICO</name>
<dbReference type="InterPro" id="IPR051908">
    <property type="entry name" value="Ribosomal_N-acetyltransferase"/>
</dbReference>
<feature type="domain" description="N-acetyltransferase" evidence="2">
    <location>
        <begin position="57"/>
        <end position="219"/>
    </location>
</feature>
<dbReference type="KEGG" id="serw:FY030_15940"/>
<dbReference type="SUPFAM" id="SSF55729">
    <property type="entry name" value="Acyl-CoA N-acyltransferases (Nat)"/>
    <property type="match status" value="1"/>
</dbReference>
<dbReference type="PROSITE" id="PS51186">
    <property type="entry name" value="GNAT"/>
    <property type="match status" value="1"/>
</dbReference>
<dbReference type="GO" id="GO:0005737">
    <property type="term" value="C:cytoplasm"/>
    <property type="evidence" value="ECO:0007669"/>
    <property type="project" value="TreeGrafter"/>
</dbReference>
<organism evidence="3 4">
    <name type="scientific">Ornithinimicrobium pratense</name>
    <dbReference type="NCBI Taxonomy" id="2593973"/>
    <lineage>
        <taxon>Bacteria</taxon>
        <taxon>Bacillati</taxon>
        <taxon>Actinomycetota</taxon>
        <taxon>Actinomycetes</taxon>
        <taxon>Micrococcales</taxon>
        <taxon>Ornithinimicrobiaceae</taxon>
        <taxon>Ornithinimicrobium</taxon>
    </lineage>
</organism>
<keyword evidence="3" id="KW-0808">Transferase</keyword>
<dbReference type="EMBL" id="CP044427">
    <property type="protein sequence ID" value="QFG70000.1"/>
    <property type="molecule type" value="Genomic_DNA"/>
</dbReference>
<dbReference type="GO" id="GO:1990189">
    <property type="term" value="F:protein N-terminal-serine acetyltransferase activity"/>
    <property type="evidence" value="ECO:0007669"/>
    <property type="project" value="TreeGrafter"/>
</dbReference>
<dbReference type="PANTHER" id="PTHR43441:SF10">
    <property type="entry name" value="ACETYLTRANSFERASE"/>
    <property type="match status" value="1"/>
</dbReference>
<proteinExistence type="predicted"/>
<dbReference type="OrthoDB" id="9795188at2"/>
<sequence>MCKVHRILTAAGEIARPCAEDLAHFKLRGVVECGLPTAYYGGVVRIEPEPVIIASTVVLRPWRAEDITALTAIYGDPLSVQYIDVPQPYDAARAAKFVRRAAGSRAAGTAFHYAVTLPDSDTVVGSAYLHDLAPAEAASDVSYLIHPRHRGRGWAAAALVTLSDAALRAGFRHIFARIKPGNRASEAVVARAGFTGFEPTTEKSGGTPHIEPRPTPTMETSSPHTSDRLNREPGFISFRLTTR</sequence>
<dbReference type="Proteomes" id="UP000326546">
    <property type="component" value="Chromosome"/>
</dbReference>
<accession>A0A5J6V7F9</accession>
<protein>
    <submittedName>
        <fullName evidence="3">GNAT family N-acetyltransferase</fullName>
    </submittedName>
</protein>
<dbReference type="PANTHER" id="PTHR43441">
    <property type="entry name" value="RIBOSOMAL-PROTEIN-SERINE ACETYLTRANSFERASE"/>
    <property type="match status" value="1"/>
</dbReference>
<evidence type="ECO:0000256" key="1">
    <source>
        <dbReference type="SAM" id="MobiDB-lite"/>
    </source>
</evidence>
<reference evidence="3 4" key="1">
    <citation type="submission" date="2019-09" db="EMBL/GenBank/DDBJ databases">
        <title>Serinicoccus pratensis sp. nov., isolated from meadow soil.</title>
        <authorList>
            <person name="Zhang W."/>
        </authorList>
    </citation>
    <scope>NUCLEOTIDE SEQUENCE [LARGE SCALE GENOMIC DNA]</scope>
    <source>
        <strain evidence="3 4">W204</strain>
    </source>
</reference>
<evidence type="ECO:0000313" key="4">
    <source>
        <dbReference type="Proteomes" id="UP000326546"/>
    </source>
</evidence>
<dbReference type="InterPro" id="IPR016181">
    <property type="entry name" value="Acyl_CoA_acyltransferase"/>
</dbReference>
<keyword evidence="4" id="KW-1185">Reference proteome</keyword>
<feature type="region of interest" description="Disordered" evidence="1">
    <location>
        <begin position="197"/>
        <end position="234"/>
    </location>
</feature>
<dbReference type="CDD" id="cd04301">
    <property type="entry name" value="NAT_SF"/>
    <property type="match status" value="1"/>
</dbReference>
<dbReference type="Gene3D" id="3.40.630.30">
    <property type="match status" value="1"/>
</dbReference>
<dbReference type="GO" id="GO:0008999">
    <property type="term" value="F:protein-N-terminal-alanine acetyltransferase activity"/>
    <property type="evidence" value="ECO:0007669"/>
    <property type="project" value="TreeGrafter"/>
</dbReference>